<evidence type="ECO:0000313" key="2">
    <source>
        <dbReference type="Proteomes" id="UP000324800"/>
    </source>
</evidence>
<dbReference type="AlphaFoldDB" id="A0A5J4UHM3"/>
<proteinExistence type="predicted"/>
<reference evidence="1 2" key="1">
    <citation type="submission" date="2019-03" db="EMBL/GenBank/DDBJ databases">
        <title>Single cell metagenomics reveals metabolic interactions within the superorganism composed of flagellate Streblomastix strix and complex community of Bacteroidetes bacteria on its surface.</title>
        <authorList>
            <person name="Treitli S.C."/>
            <person name="Kolisko M."/>
            <person name="Husnik F."/>
            <person name="Keeling P."/>
            <person name="Hampl V."/>
        </authorList>
    </citation>
    <scope>NUCLEOTIDE SEQUENCE [LARGE SCALE GENOMIC DNA]</scope>
    <source>
        <strain evidence="1">ST1C</strain>
    </source>
</reference>
<evidence type="ECO:0008006" key="3">
    <source>
        <dbReference type="Google" id="ProtNLM"/>
    </source>
</evidence>
<accession>A0A5J4UHM3</accession>
<comment type="caution">
    <text evidence="1">The sequence shown here is derived from an EMBL/GenBank/DDBJ whole genome shotgun (WGS) entry which is preliminary data.</text>
</comment>
<sequence>MSEDKKGPVAYSAILPLQDSVKADGATFTLTTEKFAVVQFDPPINKGILRIEIQNVEYVNQIGISPENLLFGETIKTPIARGLGRTVSYFFTGEIQQNGMVKNQEYSNAGDRITLELNMDTEPKSLTFFINNVEQKFFVVKIPDSVRLWVHFNGIGSFKILNFERVAAPLAKHEGSVALIWGDDWEEALKKKRCLIQ</sequence>
<organism evidence="1 2">
    <name type="scientific">Streblomastix strix</name>
    <dbReference type="NCBI Taxonomy" id="222440"/>
    <lineage>
        <taxon>Eukaryota</taxon>
        <taxon>Metamonada</taxon>
        <taxon>Preaxostyla</taxon>
        <taxon>Oxymonadida</taxon>
        <taxon>Streblomastigidae</taxon>
        <taxon>Streblomastix</taxon>
    </lineage>
</organism>
<evidence type="ECO:0000313" key="1">
    <source>
        <dbReference type="EMBL" id="KAA6369432.1"/>
    </source>
</evidence>
<name>A0A5J4UHM3_9EUKA</name>
<protein>
    <recommendedName>
        <fullName evidence="3">Galectin</fullName>
    </recommendedName>
</protein>
<dbReference type="OrthoDB" id="2306477at2759"/>
<gene>
    <name evidence="1" type="ORF">EZS28_035041</name>
</gene>
<dbReference type="EMBL" id="SNRW01016376">
    <property type="protein sequence ID" value="KAA6369432.1"/>
    <property type="molecule type" value="Genomic_DNA"/>
</dbReference>
<dbReference type="Proteomes" id="UP000324800">
    <property type="component" value="Unassembled WGS sequence"/>
</dbReference>